<dbReference type="GO" id="GO:0000272">
    <property type="term" value="P:polysaccharide catabolic process"/>
    <property type="evidence" value="ECO:0007669"/>
    <property type="project" value="TreeGrafter"/>
</dbReference>
<evidence type="ECO:0000256" key="6">
    <source>
        <dbReference type="ARBA" id="ARBA00023277"/>
    </source>
</evidence>
<dbReference type="Gene3D" id="3.20.20.80">
    <property type="entry name" value="Glycosidases"/>
    <property type="match status" value="1"/>
</dbReference>
<dbReference type="InterPro" id="IPR017853">
    <property type="entry name" value="GH"/>
</dbReference>
<evidence type="ECO:0000256" key="4">
    <source>
        <dbReference type="ARBA" id="ARBA00012670"/>
    </source>
</evidence>
<accession>A0A927MU09</accession>
<evidence type="ECO:0000259" key="8">
    <source>
        <dbReference type="SMART" id="SM00813"/>
    </source>
</evidence>
<dbReference type="PANTHER" id="PTHR43576">
    <property type="entry name" value="ALPHA-L-ARABINOFURANOSIDASE C-RELATED"/>
    <property type="match status" value="1"/>
</dbReference>
<dbReference type="SUPFAM" id="SSF51445">
    <property type="entry name" value="(Trans)glycosidases"/>
    <property type="match status" value="1"/>
</dbReference>
<proteinExistence type="inferred from homology"/>
<name>A0A927MU09_9ACTN</name>
<dbReference type="RefSeq" id="WP_192750716.1">
    <property type="nucleotide sequence ID" value="NZ_BAABJL010000052.1"/>
</dbReference>
<dbReference type="SMART" id="SM00813">
    <property type="entry name" value="Alpha-L-AF_C"/>
    <property type="match status" value="1"/>
</dbReference>
<comment type="catalytic activity">
    <reaction evidence="1">
        <text>Hydrolysis of terminal non-reducing alpha-L-arabinofuranoside residues in alpha-L-arabinosides.</text>
        <dbReference type="EC" id="3.2.1.55"/>
    </reaction>
</comment>
<dbReference type="SUPFAM" id="SSF51011">
    <property type="entry name" value="Glycosyl hydrolase domain"/>
    <property type="match status" value="1"/>
</dbReference>
<dbReference type="InterPro" id="IPR055235">
    <property type="entry name" value="ASD1_cat"/>
</dbReference>
<dbReference type="EMBL" id="JADBEM010000001">
    <property type="protein sequence ID" value="MBE1606624.1"/>
    <property type="molecule type" value="Genomic_DNA"/>
</dbReference>
<comment type="similarity">
    <text evidence="2">Belongs to the glycosyl hydrolase 51 family.</text>
</comment>
<evidence type="ECO:0000256" key="1">
    <source>
        <dbReference type="ARBA" id="ARBA00001462"/>
    </source>
</evidence>
<comment type="caution">
    <text evidence="9">The sequence shown here is derived from an EMBL/GenBank/DDBJ whole genome shotgun (WGS) entry which is preliminary data.</text>
</comment>
<keyword evidence="7 9" id="KW-0326">Glycosidase</keyword>
<dbReference type="AlphaFoldDB" id="A0A927MU09"/>
<dbReference type="Pfam" id="PF06964">
    <property type="entry name" value="Alpha-L-AF_C"/>
    <property type="match status" value="1"/>
</dbReference>
<evidence type="ECO:0000313" key="10">
    <source>
        <dbReference type="Proteomes" id="UP000638648"/>
    </source>
</evidence>
<dbReference type="Gene3D" id="2.60.40.1180">
    <property type="entry name" value="Golgi alpha-mannosidase II"/>
    <property type="match status" value="1"/>
</dbReference>
<dbReference type="GO" id="GO:0046373">
    <property type="term" value="P:L-arabinose metabolic process"/>
    <property type="evidence" value="ECO:0007669"/>
    <property type="project" value="InterPro"/>
</dbReference>
<dbReference type="Proteomes" id="UP000638648">
    <property type="component" value="Unassembled WGS sequence"/>
</dbReference>
<evidence type="ECO:0000256" key="7">
    <source>
        <dbReference type="ARBA" id="ARBA00023295"/>
    </source>
</evidence>
<dbReference type="GO" id="GO:0046556">
    <property type="term" value="F:alpha-L-arabinofuranosidase activity"/>
    <property type="evidence" value="ECO:0007669"/>
    <property type="project" value="UniProtKB-EC"/>
</dbReference>
<evidence type="ECO:0000256" key="5">
    <source>
        <dbReference type="ARBA" id="ARBA00022801"/>
    </source>
</evidence>
<reference evidence="9" key="1">
    <citation type="submission" date="2020-10" db="EMBL/GenBank/DDBJ databases">
        <title>Sequencing the genomes of 1000 actinobacteria strains.</title>
        <authorList>
            <person name="Klenk H.-P."/>
        </authorList>
    </citation>
    <scope>NUCLEOTIDE SEQUENCE</scope>
    <source>
        <strain evidence="9">DSM 45354</strain>
    </source>
</reference>
<protein>
    <recommendedName>
        <fullName evidence="4">non-reducing end alpha-L-arabinofuranosidase</fullName>
        <ecNumber evidence="4">3.2.1.55</ecNumber>
    </recommendedName>
</protein>
<gene>
    <name evidence="9" type="ORF">HEB94_003472</name>
</gene>
<dbReference type="Pfam" id="PF22848">
    <property type="entry name" value="ASD1_dom"/>
    <property type="match status" value="1"/>
</dbReference>
<dbReference type="PANTHER" id="PTHR43576:SF3">
    <property type="entry name" value="ALPHA-L-ARABINOFURANOSIDASE C"/>
    <property type="match status" value="1"/>
</dbReference>
<comment type="subunit">
    <text evidence="3">Homohexamer; trimer of dimers.</text>
</comment>
<organism evidence="9 10">
    <name type="scientific">Actinopolymorpha pittospori</name>
    <dbReference type="NCBI Taxonomy" id="648752"/>
    <lineage>
        <taxon>Bacteria</taxon>
        <taxon>Bacillati</taxon>
        <taxon>Actinomycetota</taxon>
        <taxon>Actinomycetes</taxon>
        <taxon>Propionibacteriales</taxon>
        <taxon>Actinopolymorphaceae</taxon>
        <taxon>Actinopolymorpha</taxon>
    </lineage>
</organism>
<sequence length="497" mass="56202">MARISLDFDRILGRVDPRIFGAFVEHEGRCIYGGIVEEGSPVADSAGFRTDVRKAIEDLQVPVLRWPGGNFVSAYHWQDGIGPKDARPQRFDPAWGAVESNRFGTDEFMTYCELLGAEPYVCLNMGTGTLEEAMAWVEYCNGDLDTYWANRRRHNGRQEPYAVRYWGLGNELWGEFQVGHLSVERYVEKAKQWALALRRVDPTIQLVACGHNGWSDWDRLVIDELVPYVDFHSVHIYTGSDDYWSNVLLPHQVDRALRASRAMIDRARYVADVRHPVHVVYDEWNVWFPTREDRRRDKIVAERHTLSDALAVATYLNIFVRHCDTLRMANLAQLVNVLAPIVTDDSRVLLQAIYHPLRLASTYTLEFALDVAVDCDRIEHADTPDANRMTHRIADLGPFDVLDVAATSDASRSRLVLNVVNRRPDAPVEATIDLGSAQVRGEMTARVITADSPLTTNSFDHPEAVSVSERKVTVTGSRIPYEFPACSVTQLAFEVGE</sequence>
<dbReference type="EC" id="3.2.1.55" evidence="4"/>
<evidence type="ECO:0000256" key="3">
    <source>
        <dbReference type="ARBA" id="ARBA00011165"/>
    </source>
</evidence>
<evidence type="ECO:0000313" key="9">
    <source>
        <dbReference type="EMBL" id="MBE1606624.1"/>
    </source>
</evidence>
<feature type="domain" description="Alpha-L-arabinofuranosidase C-terminal" evidence="8">
    <location>
        <begin position="282"/>
        <end position="487"/>
    </location>
</feature>
<dbReference type="InterPro" id="IPR013780">
    <property type="entry name" value="Glyco_hydro_b"/>
</dbReference>
<evidence type="ECO:0000256" key="2">
    <source>
        <dbReference type="ARBA" id="ARBA00007186"/>
    </source>
</evidence>
<keyword evidence="5 9" id="KW-0378">Hydrolase</keyword>
<keyword evidence="6" id="KW-0119">Carbohydrate metabolism</keyword>
<keyword evidence="10" id="KW-1185">Reference proteome</keyword>
<dbReference type="InterPro" id="IPR010720">
    <property type="entry name" value="Alpha-L-AF_C"/>
</dbReference>